<dbReference type="EMBL" id="PQFF01000020">
    <property type="protein sequence ID" value="RHZ88462.1"/>
    <property type="molecule type" value="Genomic_DNA"/>
</dbReference>
<evidence type="ECO:0000313" key="1">
    <source>
        <dbReference type="EMBL" id="RHZ88462.1"/>
    </source>
</evidence>
<name>A0A397JM98_9GLOM</name>
<gene>
    <name evidence="1" type="ORF">Glove_22g91</name>
</gene>
<keyword evidence="2" id="KW-1185">Reference proteome</keyword>
<sequence length="87" mass="9958">MSRRDVKRHTFHRVCIEKQLLLSPQKTCTLPNCGKSVEILEEFSRRDSQSSTSSIAGNMEKQLNIQTQEIPEEEMPDADNGEIKILI</sequence>
<reference evidence="1 2" key="1">
    <citation type="submission" date="2018-08" db="EMBL/GenBank/DDBJ databases">
        <title>Genome and evolution of the arbuscular mycorrhizal fungus Diversispora epigaea (formerly Glomus versiforme) and its bacterial endosymbionts.</title>
        <authorList>
            <person name="Sun X."/>
            <person name="Fei Z."/>
            <person name="Harrison M."/>
        </authorList>
    </citation>
    <scope>NUCLEOTIDE SEQUENCE [LARGE SCALE GENOMIC DNA]</scope>
    <source>
        <strain evidence="1 2">IT104</strain>
    </source>
</reference>
<evidence type="ECO:0000313" key="2">
    <source>
        <dbReference type="Proteomes" id="UP000266861"/>
    </source>
</evidence>
<dbReference type="Proteomes" id="UP000266861">
    <property type="component" value="Unassembled WGS sequence"/>
</dbReference>
<protein>
    <submittedName>
        <fullName evidence="1">Uncharacterized protein</fullName>
    </submittedName>
</protein>
<organism evidence="1 2">
    <name type="scientific">Diversispora epigaea</name>
    <dbReference type="NCBI Taxonomy" id="1348612"/>
    <lineage>
        <taxon>Eukaryota</taxon>
        <taxon>Fungi</taxon>
        <taxon>Fungi incertae sedis</taxon>
        <taxon>Mucoromycota</taxon>
        <taxon>Glomeromycotina</taxon>
        <taxon>Glomeromycetes</taxon>
        <taxon>Diversisporales</taxon>
        <taxon>Diversisporaceae</taxon>
        <taxon>Diversispora</taxon>
    </lineage>
</organism>
<dbReference type="OrthoDB" id="2388273at2759"/>
<accession>A0A397JM98</accession>
<dbReference type="AlphaFoldDB" id="A0A397JM98"/>
<proteinExistence type="predicted"/>
<comment type="caution">
    <text evidence="1">The sequence shown here is derived from an EMBL/GenBank/DDBJ whole genome shotgun (WGS) entry which is preliminary data.</text>
</comment>